<gene>
    <name evidence="2" type="ORF">GX523_11005</name>
</gene>
<organism evidence="2 3">
    <name type="scientific">Desulfitobacterium dehalogenans</name>
    <dbReference type="NCBI Taxonomy" id="36854"/>
    <lineage>
        <taxon>Bacteria</taxon>
        <taxon>Bacillati</taxon>
        <taxon>Bacillota</taxon>
        <taxon>Clostridia</taxon>
        <taxon>Eubacteriales</taxon>
        <taxon>Desulfitobacteriaceae</taxon>
        <taxon>Desulfitobacterium</taxon>
    </lineage>
</organism>
<dbReference type="Gene3D" id="6.10.140.1110">
    <property type="match status" value="1"/>
</dbReference>
<dbReference type="InterPro" id="IPR021297">
    <property type="entry name" value="YlqD"/>
</dbReference>
<keyword evidence="1" id="KW-0175">Coiled coil</keyword>
<feature type="coiled-coil region" evidence="1">
    <location>
        <begin position="18"/>
        <end position="45"/>
    </location>
</feature>
<evidence type="ECO:0008006" key="4">
    <source>
        <dbReference type="Google" id="ProtNLM"/>
    </source>
</evidence>
<reference evidence="2 3" key="1">
    <citation type="journal article" date="2020" name="Biotechnol. Biofuels">
        <title>New insights from the biogas microbiome by comprehensive genome-resolved metagenomics of nearly 1600 species originating from multiple anaerobic digesters.</title>
        <authorList>
            <person name="Campanaro S."/>
            <person name="Treu L."/>
            <person name="Rodriguez-R L.M."/>
            <person name="Kovalovszki A."/>
            <person name="Ziels R.M."/>
            <person name="Maus I."/>
            <person name="Zhu X."/>
            <person name="Kougias P.G."/>
            <person name="Basile A."/>
            <person name="Luo G."/>
            <person name="Schluter A."/>
            <person name="Konstantinidis K.T."/>
            <person name="Angelidaki I."/>
        </authorList>
    </citation>
    <scope>NUCLEOTIDE SEQUENCE [LARGE SCALE GENOMIC DNA]</scope>
    <source>
        <strain evidence="2">AS05jafATM_4</strain>
    </source>
</reference>
<proteinExistence type="predicted"/>
<name>A0A7C6Z542_9FIRM</name>
<dbReference type="Proteomes" id="UP000553059">
    <property type="component" value="Unassembled WGS sequence"/>
</dbReference>
<sequence length="137" mass="15585">MSNITIFREIMLKQIITEEGKETSRKELREQLVALNNQQIEFEDKKKKTLTEFSLKGADGPQLDRIRQKFDAEASDLHVRRDELRMNMDALEELVVGEEVVIGSVEGPYDLKVGDTLDAAVNAEIILKDGVVVEIRQ</sequence>
<accession>A0A7C6Z542</accession>
<dbReference type="Pfam" id="PF11068">
    <property type="entry name" value="YlqD"/>
    <property type="match status" value="1"/>
</dbReference>
<evidence type="ECO:0000313" key="2">
    <source>
        <dbReference type="EMBL" id="HHY27246.1"/>
    </source>
</evidence>
<comment type="caution">
    <text evidence="2">The sequence shown here is derived from an EMBL/GenBank/DDBJ whole genome shotgun (WGS) entry which is preliminary data.</text>
</comment>
<dbReference type="AlphaFoldDB" id="A0A7C6Z542"/>
<evidence type="ECO:0000256" key="1">
    <source>
        <dbReference type="SAM" id="Coils"/>
    </source>
</evidence>
<dbReference type="EMBL" id="DUTF01000245">
    <property type="protein sequence ID" value="HHY27246.1"/>
    <property type="molecule type" value="Genomic_DNA"/>
</dbReference>
<evidence type="ECO:0000313" key="3">
    <source>
        <dbReference type="Proteomes" id="UP000553059"/>
    </source>
</evidence>
<protein>
    <recommendedName>
        <fullName evidence="4">YlqD protein</fullName>
    </recommendedName>
</protein>